<comment type="similarity">
    <text evidence="3 19">In the N-terminal section; belongs to the NnrE/AIBP family.</text>
</comment>
<evidence type="ECO:0000256" key="8">
    <source>
        <dbReference type="ARBA" id="ARBA00022857"/>
    </source>
</evidence>
<keyword evidence="10 17" id="KW-0520">NAD</keyword>
<evidence type="ECO:0000313" key="23">
    <source>
        <dbReference type="Proteomes" id="UP000326903"/>
    </source>
</evidence>
<dbReference type="CDD" id="cd01171">
    <property type="entry name" value="YXKO-related"/>
    <property type="match status" value="1"/>
</dbReference>
<evidence type="ECO:0000256" key="1">
    <source>
        <dbReference type="ARBA" id="ARBA00000013"/>
    </source>
</evidence>
<feature type="binding site" evidence="17">
    <location>
        <position position="260"/>
    </location>
    <ligand>
        <name>(6S)-NADPHX</name>
        <dbReference type="ChEBI" id="CHEBI:64076"/>
    </ligand>
</feature>
<feature type="binding site" evidence="18">
    <location>
        <position position="161"/>
    </location>
    <ligand>
        <name>K(+)</name>
        <dbReference type="ChEBI" id="CHEBI:29103"/>
    </ligand>
</feature>
<comment type="function">
    <text evidence="18">Catalyzes the epimerization of the S- and R-forms of NAD(P)HX, a damaged form of NAD(P)H that is a result of enzymatic or heat-dependent hydration. This is a prerequisite for the S-specific NAD(P)H-hydrate dehydratase to allow the repair of both epimers of NAD(P)HX.</text>
</comment>
<comment type="caution">
    <text evidence="22">The sequence shown here is derived from an EMBL/GenBank/DDBJ whole genome shotgun (WGS) entry which is preliminary data.</text>
</comment>
<evidence type="ECO:0000256" key="13">
    <source>
        <dbReference type="ARBA" id="ARBA00023268"/>
    </source>
</evidence>
<feature type="binding site" evidence="17">
    <location>
        <position position="438"/>
    </location>
    <ligand>
        <name>(6S)-NADPHX</name>
        <dbReference type="ChEBI" id="CHEBI:64076"/>
    </ligand>
</feature>
<keyword evidence="13" id="KW-0511">Multifunctional enzyme</keyword>
<evidence type="ECO:0000256" key="17">
    <source>
        <dbReference type="HAMAP-Rule" id="MF_01965"/>
    </source>
</evidence>
<dbReference type="HAMAP" id="MF_01966">
    <property type="entry name" value="NADHX_epimerase"/>
    <property type="match status" value="1"/>
</dbReference>
<comment type="similarity">
    <text evidence="18">Belongs to the NnrE/AIBP family.</text>
</comment>
<dbReference type="SUPFAM" id="SSF64153">
    <property type="entry name" value="YjeF N-terminal domain-like"/>
    <property type="match status" value="1"/>
</dbReference>
<organism evidence="22 23">
    <name type="scientific">Ginsengibacter hankyongi</name>
    <dbReference type="NCBI Taxonomy" id="2607284"/>
    <lineage>
        <taxon>Bacteria</taxon>
        <taxon>Pseudomonadati</taxon>
        <taxon>Bacteroidota</taxon>
        <taxon>Chitinophagia</taxon>
        <taxon>Chitinophagales</taxon>
        <taxon>Chitinophagaceae</taxon>
        <taxon>Ginsengibacter</taxon>
    </lineage>
</organism>
<keyword evidence="11 18" id="KW-0413">Isomerase</keyword>
<feature type="binding site" evidence="18">
    <location>
        <position position="58"/>
    </location>
    <ligand>
        <name>K(+)</name>
        <dbReference type="ChEBI" id="CHEBI:29103"/>
    </ligand>
</feature>
<comment type="caution">
    <text evidence="18">Lacks conserved residue(s) required for the propagation of feature annotation.</text>
</comment>
<dbReference type="NCBIfam" id="TIGR00197">
    <property type="entry name" value="yjeF_nterm"/>
    <property type="match status" value="1"/>
</dbReference>
<feature type="binding site" evidence="18">
    <location>
        <position position="125"/>
    </location>
    <ligand>
        <name>K(+)</name>
        <dbReference type="ChEBI" id="CHEBI:29103"/>
    </ligand>
</feature>
<dbReference type="Gene3D" id="3.40.1190.20">
    <property type="match status" value="1"/>
</dbReference>
<comment type="catalytic activity">
    <reaction evidence="1 18 19">
        <text>(6R)-NADHX = (6S)-NADHX</text>
        <dbReference type="Rhea" id="RHEA:32215"/>
        <dbReference type="ChEBI" id="CHEBI:64074"/>
        <dbReference type="ChEBI" id="CHEBI:64075"/>
        <dbReference type="EC" id="5.1.99.6"/>
    </reaction>
</comment>
<dbReference type="InterPro" id="IPR030677">
    <property type="entry name" value="Nnr"/>
</dbReference>
<evidence type="ECO:0000256" key="3">
    <source>
        <dbReference type="ARBA" id="ARBA00006001"/>
    </source>
</evidence>
<dbReference type="PROSITE" id="PS51385">
    <property type="entry name" value="YJEF_N"/>
    <property type="match status" value="1"/>
</dbReference>
<evidence type="ECO:0000256" key="14">
    <source>
        <dbReference type="ARBA" id="ARBA00025153"/>
    </source>
</evidence>
<evidence type="ECO:0000256" key="10">
    <source>
        <dbReference type="ARBA" id="ARBA00023027"/>
    </source>
</evidence>
<feature type="binding site" evidence="17">
    <location>
        <begin position="408"/>
        <end position="412"/>
    </location>
    <ligand>
        <name>AMP</name>
        <dbReference type="ChEBI" id="CHEBI:456215"/>
    </ligand>
</feature>
<reference evidence="22 23" key="1">
    <citation type="submission" date="2019-09" db="EMBL/GenBank/DDBJ databases">
        <title>Draft genome sequence of Ginsengibacter sp. BR5-29.</title>
        <authorList>
            <person name="Im W.-T."/>
        </authorList>
    </citation>
    <scope>NUCLEOTIDE SEQUENCE [LARGE SCALE GENOMIC DNA]</scope>
    <source>
        <strain evidence="22 23">BR5-29</strain>
    </source>
</reference>
<keyword evidence="12 17" id="KW-0456">Lyase</keyword>
<evidence type="ECO:0000259" key="21">
    <source>
        <dbReference type="PROSITE" id="PS51385"/>
    </source>
</evidence>
<feature type="binding site" evidence="18">
    <location>
        <position position="158"/>
    </location>
    <ligand>
        <name>(6S)-NADPHX</name>
        <dbReference type="ChEBI" id="CHEBI:64076"/>
    </ligand>
</feature>
<comment type="cofactor">
    <cofactor evidence="18 19">
        <name>K(+)</name>
        <dbReference type="ChEBI" id="CHEBI:29103"/>
    </cofactor>
    <text evidence="18 19">Binds 1 potassium ion per subunit.</text>
</comment>
<comment type="catalytic activity">
    <reaction evidence="15 17 19">
        <text>(6S)-NADHX + ADP = AMP + phosphate + NADH + H(+)</text>
        <dbReference type="Rhea" id="RHEA:32223"/>
        <dbReference type="ChEBI" id="CHEBI:15378"/>
        <dbReference type="ChEBI" id="CHEBI:43474"/>
        <dbReference type="ChEBI" id="CHEBI:57945"/>
        <dbReference type="ChEBI" id="CHEBI:64074"/>
        <dbReference type="ChEBI" id="CHEBI:456215"/>
        <dbReference type="ChEBI" id="CHEBI:456216"/>
        <dbReference type="EC" id="4.2.1.136"/>
    </reaction>
</comment>
<protein>
    <recommendedName>
        <fullName evidence="19">Bifunctional NAD(P)H-hydrate repair enzyme</fullName>
    </recommendedName>
    <alternativeName>
        <fullName evidence="19">Nicotinamide nucleotide repair protein</fullName>
    </alternativeName>
    <domain>
        <recommendedName>
            <fullName evidence="19">ADP-dependent (S)-NAD(P)H-hydrate dehydratase</fullName>
            <ecNumber evidence="19">4.2.1.136</ecNumber>
        </recommendedName>
        <alternativeName>
            <fullName evidence="19">ADP-dependent NAD(P)HX dehydratase</fullName>
        </alternativeName>
    </domain>
    <domain>
        <recommendedName>
            <fullName evidence="19">NAD(P)H-hydrate epimerase</fullName>
            <ecNumber evidence="19">5.1.99.6</ecNumber>
        </recommendedName>
    </domain>
</protein>
<dbReference type="EC" id="4.2.1.136" evidence="19"/>
<dbReference type="GO" id="GO:0046872">
    <property type="term" value="F:metal ion binding"/>
    <property type="evidence" value="ECO:0007669"/>
    <property type="project" value="UniProtKB-UniRule"/>
</dbReference>
<dbReference type="HAMAP" id="MF_01965">
    <property type="entry name" value="NADHX_dehydratase"/>
    <property type="match status" value="1"/>
</dbReference>
<keyword evidence="5 18" id="KW-0479">Metal-binding</keyword>
<dbReference type="GO" id="GO:0110051">
    <property type="term" value="P:metabolite repair"/>
    <property type="evidence" value="ECO:0007669"/>
    <property type="project" value="TreeGrafter"/>
</dbReference>
<comment type="catalytic activity">
    <reaction evidence="2 18 19">
        <text>(6R)-NADPHX = (6S)-NADPHX</text>
        <dbReference type="Rhea" id="RHEA:32227"/>
        <dbReference type="ChEBI" id="CHEBI:64076"/>
        <dbReference type="ChEBI" id="CHEBI:64077"/>
        <dbReference type="EC" id="5.1.99.6"/>
    </reaction>
</comment>
<evidence type="ECO:0000256" key="2">
    <source>
        <dbReference type="ARBA" id="ARBA00000909"/>
    </source>
</evidence>
<comment type="cofactor">
    <cofactor evidence="17">
        <name>Mg(2+)</name>
        <dbReference type="ChEBI" id="CHEBI:18420"/>
    </cofactor>
</comment>
<sequence length="499" mass="54266">MKIFSAKQIKNWDSFTIKNEPIASVDLMERAAKACADWILKKFQQPTSFKIVCGKGNNGGDGLAIARLLIQNNFPVCVYIAESPSAGSGDFNINLLRLKEISSAIYFLESTESFPAINKDDVIIDALFGTGLNKKPSGIFKKLIVHLNNSGAQIISIDIPSGLYADVHSDGNAIIQARYTLSFQQQKVAFLLAENESFCGEVAILDIGLSQEYYNNEQTPFELIDKNTIEEIYVPRKPFANKGNYGYACLVVGSYGMMGAAVLSARSCLRSGVGKLTCYICKEGYTIMQTAVPEAMCAMFGTTFIKDIDNLKNFDVIGIGPGIGRHLSHKQLLQKVFKNSKGPAVLDADGLNILSSYPALYKSIPQHSILTPHPKEFDRLFGKSENDFERMELALKKAKELSVYIVLKGHHTLIATPEGKGFFNSTGNAGMATAGSGDVLTGIFTGLLAQKYTSLEACILGVYLHGLAGDIAAKKLSKEAMIAGDIIDYLGDAFIQISH</sequence>
<dbReference type="PIRSF" id="PIRSF017184">
    <property type="entry name" value="Nnr"/>
    <property type="match status" value="1"/>
</dbReference>
<dbReference type="GO" id="GO:0052856">
    <property type="term" value="F:NAD(P)HX epimerase activity"/>
    <property type="evidence" value="ECO:0007669"/>
    <property type="project" value="UniProtKB-UniRule"/>
</dbReference>
<dbReference type="InterPro" id="IPR036652">
    <property type="entry name" value="YjeF_N_dom_sf"/>
</dbReference>
<evidence type="ECO:0000256" key="4">
    <source>
        <dbReference type="ARBA" id="ARBA00009524"/>
    </source>
</evidence>
<evidence type="ECO:0000259" key="20">
    <source>
        <dbReference type="PROSITE" id="PS51383"/>
    </source>
</evidence>
<feature type="domain" description="YjeF N-terminal" evidence="21">
    <location>
        <begin position="9"/>
        <end position="215"/>
    </location>
</feature>
<dbReference type="RefSeq" id="WP_150417238.1">
    <property type="nucleotide sequence ID" value="NZ_VYQF01000017.1"/>
</dbReference>
<evidence type="ECO:0000256" key="15">
    <source>
        <dbReference type="ARBA" id="ARBA00048238"/>
    </source>
</evidence>
<keyword evidence="9 18" id="KW-0630">Potassium</keyword>
<comment type="similarity">
    <text evidence="4 19">In the C-terminal section; belongs to the NnrD/CARKD family.</text>
</comment>
<dbReference type="PANTHER" id="PTHR12592">
    <property type="entry name" value="ATP-DEPENDENT (S)-NAD(P)H-HYDRATE DEHYDRATASE FAMILY MEMBER"/>
    <property type="match status" value="1"/>
</dbReference>
<dbReference type="InterPro" id="IPR004443">
    <property type="entry name" value="YjeF_N_dom"/>
</dbReference>
<evidence type="ECO:0000256" key="5">
    <source>
        <dbReference type="ARBA" id="ARBA00022723"/>
    </source>
</evidence>
<evidence type="ECO:0000313" key="22">
    <source>
        <dbReference type="EMBL" id="KAA9034347.1"/>
    </source>
</evidence>
<dbReference type="PANTHER" id="PTHR12592:SF0">
    <property type="entry name" value="ATP-DEPENDENT (S)-NAD(P)H-HYDRATE DEHYDRATASE"/>
    <property type="match status" value="1"/>
</dbReference>
<dbReference type="AlphaFoldDB" id="A0A5J5I9I6"/>
<feature type="domain" description="YjeF C-terminal" evidence="20">
    <location>
        <begin position="225"/>
        <end position="497"/>
    </location>
</feature>
<keyword evidence="8 17" id="KW-0521">NADP</keyword>
<feature type="binding site" evidence="17">
    <location>
        <position position="322"/>
    </location>
    <ligand>
        <name>(6S)-NADPHX</name>
        <dbReference type="ChEBI" id="CHEBI:64076"/>
    </ligand>
</feature>
<comment type="function">
    <text evidence="14 19">Bifunctional enzyme that catalyzes the epimerization of the S- and R-forms of NAD(P)HX and the dehydration of the S-form of NAD(P)HX at the expense of ADP, which is converted to AMP. This allows the repair of both epimers of NAD(P)HX, a damaged form of NAD(P)H that is a result of enzymatic or heat-dependent hydration.</text>
</comment>
<keyword evidence="6 17" id="KW-0547">Nucleotide-binding</keyword>
<dbReference type="InterPro" id="IPR000631">
    <property type="entry name" value="CARKD"/>
</dbReference>
<keyword evidence="23" id="KW-1185">Reference proteome</keyword>
<evidence type="ECO:0000256" key="12">
    <source>
        <dbReference type="ARBA" id="ARBA00023239"/>
    </source>
</evidence>
<evidence type="ECO:0000256" key="18">
    <source>
        <dbReference type="HAMAP-Rule" id="MF_01966"/>
    </source>
</evidence>
<evidence type="ECO:0000256" key="11">
    <source>
        <dbReference type="ARBA" id="ARBA00023235"/>
    </source>
</evidence>
<comment type="subunit">
    <text evidence="17">Homotetramer.</text>
</comment>
<dbReference type="GO" id="GO:0046496">
    <property type="term" value="P:nicotinamide nucleotide metabolic process"/>
    <property type="evidence" value="ECO:0007669"/>
    <property type="project" value="UniProtKB-UniRule"/>
</dbReference>
<feature type="binding site" evidence="17">
    <location>
        <position position="373"/>
    </location>
    <ligand>
        <name>(6S)-NADPHX</name>
        <dbReference type="ChEBI" id="CHEBI:64076"/>
    </ligand>
</feature>
<evidence type="ECO:0000256" key="16">
    <source>
        <dbReference type="ARBA" id="ARBA00049209"/>
    </source>
</evidence>
<dbReference type="EMBL" id="VYQF01000017">
    <property type="protein sequence ID" value="KAA9034347.1"/>
    <property type="molecule type" value="Genomic_DNA"/>
</dbReference>
<comment type="similarity">
    <text evidence="17">Belongs to the NnrD/CARKD family.</text>
</comment>
<name>A0A5J5I9I6_9BACT</name>
<dbReference type="Proteomes" id="UP000326903">
    <property type="component" value="Unassembled WGS sequence"/>
</dbReference>
<evidence type="ECO:0000256" key="19">
    <source>
        <dbReference type="PIRNR" id="PIRNR017184"/>
    </source>
</evidence>
<feature type="binding site" evidence="18">
    <location>
        <begin position="129"/>
        <end position="135"/>
    </location>
    <ligand>
        <name>(6S)-NADPHX</name>
        <dbReference type="ChEBI" id="CHEBI:64076"/>
    </ligand>
</feature>
<comment type="function">
    <text evidence="17">Catalyzes the dehydration of the S-form of NAD(P)HX at the expense of ADP, which is converted to AMP. Together with NAD(P)HX epimerase, which catalyzes the epimerization of the S- and R-forms, the enzyme allows the repair of both epimers of NAD(P)HX, a damaged form of NAD(P)H that is a result of enzymatic or heat-dependent hydration.</text>
</comment>
<evidence type="ECO:0000256" key="7">
    <source>
        <dbReference type="ARBA" id="ARBA00022840"/>
    </source>
</evidence>
<evidence type="ECO:0000256" key="9">
    <source>
        <dbReference type="ARBA" id="ARBA00022958"/>
    </source>
</evidence>
<feature type="binding site" evidence="17">
    <location>
        <position position="437"/>
    </location>
    <ligand>
        <name>AMP</name>
        <dbReference type="ChEBI" id="CHEBI:456215"/>
    </ligand>
</feature>
<proteinExistence type="inferred from homology"/>
<dbReference type="GO" id="GO:0005524">
    <property type="term" value="F:ATP binding"/>
    <property type="evidence" value="ECO:0007669"/>
    <property type="project" value="UniProtKB-UniRule"/>
</dbReference>
<dbReference type="NCBIfam" id="TIGR00196">
    <property type="entry name" value="yjeF_cterm"/>
    <property type="match status" value="1"/>
</dbReference>
<keyword evidence="7 17" id="KW-0067">ATP-binding</keyword>
<comment type="catalytic activity">
    <reaction evidence="16 17 19">
        <text>(6S)-NADPHX + ADP = AMP + phosphate + NADPH + H(+)</text>
        <dbReference type="Rhea" id="RHEA:32235"/>
        <dbReference type="ChEBI" id="CHEBI:15378"/>
        <dbReference type="ChEBI" id="CHEBI:43474"/>
        <dbReference type="ChEBI" id="CHEBI:57783"/>
        <dbReference type="ChEBI" id="CHEBI:64076"/>
        <dbReference type="ChEBI" id="CHEBI:456215"/>
        <dbReference type="ChEBI" id="CHEBI:456216"/>
        <dbReference type="EC" id="4.2.1.136"/>
    </reaction>
</comment>
<dbReference type="Pfam" id="PF01256">
    <property type="entry name" value="Carb_kinase"/>
    <property type="match status" value="1"/>
</dbReference>
<accession>A0A5J5I9I6</accession>
<feature type="binding site" evidence="18">
    <location>
        <begin position="57"/>
        <end position="61"/>
    </location>
    <ligand>
        <name>(6S)-NADPHX</name>
        <dbReference type="ChEBI" id="CHEBI:64076"/>
    </ligand>
</feature>
<dbReference type="PROSITE" id="PS51383">
    <property type="entry name" value="YJEF_C_3"/>
    <property type="match status" value="1"/>
</dbReference>
<dbReference type="GO" id="GO:0052855">
    <property type="term" value="F:ADP-dependent NAD(P)H-hydrate dehydratase activity"/>
    <property type="evidence" value="ECO:0007669"/>
    <property type="project" value="UniProtKB-UniRule"/>
</dbReference>
<dbReference type="SUPFAM" id="SSF53613">
    <property type="entry name" value="Ribokinase-like"/>
    <property type="match status" value="1"/>
</dbReference>
<dbReference type="EC" id="5.1.99.6" evidence="19"/>
<evidence type="ECO:0000256" key="6">
    <source>
        <dbReference type="ARBA" id="ARBA00022741"/>
    </source>
</evidence>
<dbReference type="InterPro" id="IPR029056">
    <property type="entry name" value="Ribokinase-like"/>
</dbReference>
<dbReference type="Pfam" id="PF03853">
    <property type="entry name" value="YjeF_N"/>
    <property type="match status" value="1"/>
</dbReference>
<dbReference type="Gene3D" id="3.40.50.10260">
    <property type="entry name" value="YjeF N-terminal domain"/>
    <property type="match status" value="1"/>
</dbReference>
<gene>
    <name evidence="18" type="primary">nnrE</name>
    <name evidence="17" type="synonym">nnrD</name>
    <name evidence="22" type="ORF">FW778_22810</name>
</gene>